<name>A0ACB9GGM9_CICIN</name>
<sequence length="400" mass="45333">MADHSFVILQKKYDRRDSQSNAVMGLSNSLVDDGNKSSSSGNRDSLELKSMDSTRIRGAEIMDTNQEHKKRCFEKLVVRTERMTNENVKDVKCSLQVEVIDDTALIEATAAVSGFKNPCKKETDVGSGNIPENLGGSRNPKQENDVKKRRNKGSKKQGKGKECSMKCVKEKKLNVQVVEDQNAKQKKIPDRKRQNGFKKTNPKVKIVYRRKDSNNPNPVPTDVQEYPKVETETEPEKTTGGSFEEPGWNLNASNQIEEELTMELVETEPVIENDDGFDLNPKKNEEEDQNVRENTNVESKKMAYTREEIEALRLVNEDEQKNKWAKIFDGFSPSVAKEYTSLLSDMNKQQTQRYNRVASFGSTSSHHAILSMPPVLPLCSSSTYKRIAPYVHTGFRVNFP</sequence>
<gene>
    <name evidence="1" type="ORF">L2E82_12840</name>
</gene>
<dbReference type="Proteomes" id="UP001055811">
    <property type="component" value="Linkage Group LG02"/>
</dbReference>
<dbReference type="EMBL" id="CM042010">
    <property type="protein sequence ID" value="KAI3782784.1"/>
    <property type="molecule type" value="Genomic_DNA"/>
</dbReference>
<protein>
    <submittedName>
        <fullName evidence="1">Uncharacterized protein</fullName>
    </submittedName>
</protein>
<organism evidence="1 2">
    <name type="scientific">Cichorium intybus</name>
    <name type="common">Chicory</name>
    <dbReference type="NCBI Taxonomy" id="13427"/>
    <lineage>
        <taxon>Eukaryota</taxon>
        <taxon>Viridiplantae</taxon>
        <taxon>Streptophyta</taxon>
        <taxon>Embryophyta</taxon>
        <taxon>Tracheophyta</taxon>
        <taxon>Spermatophyta</taxon>
        <taxon>Magnoliopsida</taxon>
        <taxon>eudicotyledons</taxon>
        <taxon>Gunneridae</taxon>
        <taxon>Pentapetalae</taxon>
        <taxon>asterids</taxon>
        <taxon>campanulids</taxon>
        <taxon>Asterales</taxon>
        <taxon>Asteraceae</taxon>
        <taxon>Cichorioideae</taxon>
        <taxon>Cichorieae</taxon>
        <taxon>Cichoriinae</taxon>
        <taxon>Cichorium</taxon>
    </lineage>
</organism>
<proteinExistence type="predicted"/>
<comment type="caution">
    <text evidence="1">The sequence shown here is derived from an EMBL/GenBank/DDBJ whole genome shotgun (WGS) entry which is preliminary data.</text>
</comment>
<reference evidence="2" key="1">
    <citation type="journal article" date="2022" name="Mol. Ecol. Resour.">
        <title>The genomes of chicory, endive, great burdock and yacon provide insights into Asteraceae palaeo-polyploidization history and plant inulin production.</title>
        <authorList>
            <person name="Fan W."/>
            <person name="Wang S."/>
            <person name="Wang H."/>
            <person name="Wang A."/>
            <person name="Jiang F."/>
            <person name="Liu H."/>
            <person name="Zhao H."/>
            <person name="Xu D."/>
            <person name="Zhang Y."/>
        </authorList>
    </citation>
    <scope>NUCLEOTIDE SEQUENCE [LARGE SCALE GENOMIC DNA]</scope>
    <source>
        <strain evidence="2">cv. Punajuju</strain>
    </source>
</reference>
<keyword evidence="2" id="KW-1185">Reference proteome</keyword>
<evidence type="ECO:0000313" key="1">
    <source>
        <dbReference type="EMBL" id="KAI3782784.1"/>
    </source>
</evidence>
<evidence type="ECO:0000313" key="2">
    <source>
        <dbReference type="Proteomes" id="UP001055811"/>
    </source>
</evidence>
<reference evidence="1 2" key="2">
    <citation type="journal article" date="2022" name="Mol. Ecol. Resour.">
        <title>The genomes of chicory, endive, great burdock and yacon provide insights into Asteraceae paleo-polyploidization history and plant inulin production.</title>
        <authorList>
            <person name="Fan W."/>
            <person name="Wang S."/>
            <person name="Wang H."/>
            <person name="Wang A."/>
            <person name="Jiang F."/>
            <person name="Liu H."/>
            <person name="Zhao H."/>
            <person name="Xu D."/>
            <person name="Zhang Y."/>
        </authorList>
    </citation>
    <scope>NUCLEOTIDE SEQUENCE [LARGE SCALE GENOMIC DNA]</scope>
    <source>
        <strain evidence="2">cv. Punajuju</strain>
        <tissue evidence="1">Leaves</tissue>
    </source>
</reference>
<accession>A0ACB9GGM9</accession>